<reference evidence="8 9" key="1">
    <citation type="journal article" date="2019" name="Int. J. Syst. Evol. Microbiol.">
        <title>The Global Catalogue of Microorganisms (GCM) 10K type strain sequencing project: providing services to taxonomists for standard genome sequencing and annotation.</title>
        <authorList>
            <consortium name="The Broad Institute Genomics Platform"/>
            <consortium name="The Broad Institute Genome Sequencing Center for Infectious Disease"/>
            <person name="Wu L."/>
            <person name="Ma J."/>
        </authorList>
    </citation>
    <scope>NUCLEOTIDE SEQUENCE [LARGE SCALE GENOMIC DNA]</scope>
    <source>
        <strain evidence="8 9">JCM 13850</strain>
    </source>
</reference>
<evidence type="ECO:0000256" key="2">
    <source>
        <dbReference type="ARBA" id="ARBA00022475"/>
    </source>
</evidence>
<feature type="transmembrane region" description="Helical" evidence="7">
    <location>
        <begin position="270"/>
        <end position="293"/>
    </location>
</feature>
<evidence type="ECO:0000313" key="8">
    <source>
        <dbReference type="EMBL" id="GAA2160432.1"/>
    </source>
</evidence>
<accession>A0ABN3ACH2</accession>
<dbReference type="EMBL" id="BAAAMR010000091">
    <property type="protein sequence ID" value="GAA2160432.1"/>
    <property type="molecule type" value="Genomic_DNA"/>
</dbReference>
<comment type="subcellular location">
    <subcellularLocation>
        <location evidence="1">Cell membrane</location>
        <topology evidence="1">Multi-pass membrane protein</topology>
    </subcellularLocation>
</comment>
<feature type="transmembrane region" description="Helical" evidence="7">
    <location>
        <begin position="236"/>
        <end position="258"/>
    </location>
</feature>
<organism evidence="8 9">
    <name type="scientific">Actinomadura napierensis</name>
    <dbReference type="NCBI Taxonomy" id="267854"/>
    <lineage>
        <taxon>Bacteria</taxon>
        <taxon>Bacillati</taxon>
        <taxon>Actinomycetota</taxon>
        <taxon>Actinomycetes</taxon>
        <taxon>Streptosporangiales</taxon>
        <taxon>Thermomonosporaceae</taxon>
        <taxon>Actinomadura</taxon>
    </lineage>
</organism>
<dbReference type="Proteomes" id="UP001501020">
    <property type="component" value="Unassembled WGS sequence"/>
</dbReference>
<evidence type="ECO:0000256" key="4">
    <source>
        <dbReference type="ARBA" id="ARBA00022989"/>
    </source>
</evidence>
<name>A0ABN3ACH2_9ACTN</name>
<evidence type="ECO:0000313" key="9">
    <source>
        <dbReference type="Proteomes" id="UP001501020"/>
    </source>
</evidence>
<dbReference type="PANTHER" id="PTHR30213:SF1">
    <property type="entry name" value="INNER MEMBRANE PROTEIN YHJD"/>
    <property type="match status" value="1"/>
</dbReference>
<feature type="transmembrane region" description="Helical" evidence="7">
    <location>
        <begin position="51"/>
        <end position="78"/>
    </location>
</feature>
<dbReference type="InterPro" id="IPR017039">
    <property type="entry name" value="Virul_fac_BrkB"/>
</dbReference>
<evidence type="ECO:0000256" key="1">
    <source>
        <dbReference type="ARBA" id="ARBA00004651"/>
    </source>
</evidence>
<dbReference type="PANTHER" id="PTHR30213">
    <property type="entry name" value="INNER MEMBRANE PROTEIN YHJD"/>
    <property type="match status" value="1"/>
</dbReference>
<feature type="transmembrane region" description="Helical" evidence="7">
    <location>
        <begin position="160"/>
        <end position="183"/>
    </location>
</feature>
<keyword evidence="5 7" id="KW-0472">Membrane</keyword>
<sequence length="368" mass="39907">MRQVITGVQRWIDSALEAGKDLLRAMRARWRWFDHLARAFERYQERRGDRLAAALTCYGFLSFFPLLALAYSLLGYLVGISTQARDYFVRAVRELLPGMSDQLQVEQIAQSKTAVGVVGLVALLFTGLGWVQVLRESLRDIWGNPPTGGGNYFLKRLWDLAVLAFLGVILICGMAVSTVTSSATHTVLGWFSLDDVPGAGTGLRLLSLACAVAFDTVIFLVLFTRLSGTIAPWRRIIRGALFGGLGLELLKQAATLLIGRTTQNPVYASFAVLVGLMVWINIVSRFVLFVAAWTATRRVVLKADAEDPENLAEQEVAALDEHRDPDGGATKGDAYGNTEAKGDTGRDAGTDRSSDGAAAKPGAANAKL</sequence>
<keyword evidence="9" id="KW-1185">Reference proteome</keyword>
<feature type="compositionally biased region" description="Low complexity" evidence="6">
    <location>
        <begin position="356"/>
        <end position="368"/>
    </location>
</feature>
<dbReference type="RefSeq" id="WP_344278394.1">
    <property type="nucleotide sequence ID" value="NZ_BAAAMR010000091.1"/>
</dbReference>
<feature type="transmembrane region" description="Helical" evidence="7">
    <location>
        <begin position="113"/>
        <end position="131"/>
    </location>
</feature>
<proteinExistence type="predicted"/>
<protein>
    <submittedName>
        <fullName evidence="8">YihY/virulence factor BrkB family protein</fullName>
    </submittedName>
</protein>
<gene>
    <name evidence="8" type="ORF">GCM10009727_73570</name>
</gene>
<feature type="region of interest" description="Disordered" evidence="6">
    <location>
        <begin position="314"/>
        <end position="368"/>
    </location>
</feature>
<evidence type="ECO:0000256" key="5">
    <source>
        <dbReference type="ARBA" id="ARBA00023136"/>
    </source>
</evidence>
<keyword evidence="4 7" id="KW-1133">Transmembrane helix</keyword>
<keyword evidence="3 7" id="KW-0812">Transmembrane</keyword>
<comment type="caution">
    <text evidence="8">The sequence shown here is derived from an EMBL/GenBank/DDBJ whole genome shotgun (WGS) entry which is preliminary data.</text>
</comment>
<feature type="compositionally biased region" description="Basic and acidic residues" evidence="6">
    <location>
        <begin position="340"/>
        <end position="354"/>
    </location>
</feature>
<feature type="transmembrane region" description="Helical" evidence="7">
    <location>
        <begin position="203"/>
        <end position="224"/>
    </location>
</feature>
<evidence type="ECO:0000256" key="6">
    <source>
        <dbReference type="SAM" id="MobiDB-lite"/>
    </source>
</evidence>
<evidence type="ECO:0000256" key="7">
    <source>
        <dbReference type="SAM" id="Phobius"/>
    </source>
</evidence>
<keyword evidence="2" id="KW-1003">Cell membrane</keyword>
<evidence type="ECO:0000256" key="3">
    <source>
        <dbReference type="ARBA" id="ARBA00022692"/>
    </source>
</evidence>
<dbReference type="Pfam" id="PF03631">
    <property type="entry name" value="Virul_fac_BrkB"/>
    <property type="match status" value="1"/>
</dbReference>